<accession>A0A0S7BW68</accession>
<keyword evidence="3 6" id="KW-0133">Cell shape</keyword>
<dbReference type="GO" id="GO:0071972">
    <property type="term" value="F:peptidoglycan L,D-transpeptidase activity"/>
    <property type="evidence" value="ECO:0007669"/>
    <property type="project" value="TreeGrafter"/>
</dbReference>
<dbReference type="GO" id="GO:0071555">
    <property type="term" value="P:cell wall organization"/>
    <property type="evidence" value="ECO:0007669"/>
    <property type="project" value="UniProtKB-UniRule"/>
</dbReference>
<dbReference type="Pfam" id="PF03734">
    <property type="entry name" value="YkuD"/>
    <property type="match status" value="1"/>
</dbReference>
<dbReference type="GO" id="GO:0018104">
    <property type="term" value="P:peptidoglycan-protein cross-linking"/>
    <property type="evidence" value="ECO:0007669"/>
    <property type="project" value="TreeGrafter"/>
</dbReference>
<dbReference type="GO" id="GO:0008360">
    <property type="term" value="P:regulation of cell shape"/>
    <property type="evidence" value="ECO:0007669"/>
    <property type="project" value="UniProtKB-UniRule"/>
</dbReference>
<dbReference type="InterPro" id="IPR050979">
    <property type="entry name" value="LD-transpeptidase"/>
</dbReference>
<reference evidence="8" key="1">
    <citation type="journal article" date="2015" name="Genome Announc.">
        <title>Draft Genome Sequence of Anaerolineae Strain TC1, a Novel Isolate from a Methanogenic Wastewater Treatment System.</title>
        <authorList>
            <person name="Matsuura N."/>
            <person name="Tourlousse D.M."/>
            <person name="Sun L."/>
            <person name="Toyonaga M."/>
            <person name="Kuroda K."/>
            <person name="Ohashi A."/>
            <person name="Cruz R."/>
            <person name="Yamaguchi T."/>
            <person name="Sekiguchi Y."/>
        </authorList>
    </citation>
    <scope>NUCLEOTIDE SEQUENCE [LARGE SCALE GENOMIC DNA]</scope>
    <source>
        <strain evidence="8">TC1</strain>
    </source>
</reference>
<evidence type="ECO:0000256" key="2">
    <source>
        <dbReference type="ARBA" id="ARBA00022679"/>
    </source>
</evidence>
<gene>
    <name evidence="8" type="ORF">ATC1_131417</name>
</gene>
<dbReference type="InterPro" id="IPR019546">
    <property type="entry name" value="TAT_signal_bac_arc"/>
</dbReference>
<dbReference type="EMBL" id="DF968181">
    <property type="protein sequence ID" value="GAP41428.1"/>
    <property type="molecule type" value="Genomic_DNA"/>
</dbReference>
<feature type="domain" description="L,D-TPase catalytic" evidence="7">
    <location>
        <begin position="220"/>
        <end position="362"/>
    </location>
</feature>
<evidence type="ECO:0000313" key="8">
    <source>
        <dbReference type="EMBL" id="GAP41428.1"/>
    </source>
</evidence>
<keyword evidence="2" id="KW-0808">Transferase</keyword>
<proteinExistence type="predicted"/>
<keyword evidence="9" id="KW-1185">Reference proteome</keyword>
<dbReference type="Gene3D" id="2.40.440.10">
    <property type="entry name" value="L,D-transpeptidase catalytic domain-like"/>
    <property type="match status" value="1"/>
</dbReference>
<feature type="active site" description="Proton donor/acceptor" evidence="6">
    <location>
        <position position="307"/>
    </location>
</feature>
<organism evidence="8">
    <name type="scientific">Flexilinea flocculi</name>
    <dbReference type="NCBI Taxonomy" id="1678840"/>
    <lineage>
        <taxon>Bacteria</taxon>
        <taxon>Bacillati</taxon>
        <taxon>Chloroflexota</taxon>
        <taxon>Anaerolineae</taxon>
        <taxon>Anaerolineales</taxon>
        <taxon>Anaerolineaceae</taxon>
        <taxon>Flexilinea</taxon>
    </lineage>
</organism>
<evidence type="ECO:0000256" key="1">
    <source>
        <dbReference type="ARBA" id="ARBA00004752"/>
    </source>
</evidence>
<dbReference type="SUPFAM" id="SSF141523">
    <property type="entry name" value="L,D-transpeptidase catalytic domain-like"/>
    <property type="match status" value="1"/>
</dbReference>
<comment type="pathway">
    <text evidence="1 6">Cell wall biogenesis; peptidoglycan biosynthesis.</text>
</comment>
<evidence type="ECO:0000313" key="9">
    <source>
        <dbReference type="Proteomes" id="UP000053370"/>
    </source>
</evidence>
<protein>
    <submittedName>
        <fullName evidence="8">L,D-transpeptidase catalytic domain</fullName>
    </submittedName>
</protein>
<dbReference type="GO" id="GO:0005576">
    <property type="term" value="C:extracellular region"/>
    <property type="evidence" value="ECO:0007669"/>
    <property type="project" value="TreeGrafter"/>
</dbReference>
<evidence type="ECO:0000256" key="3">
    <source>
        <dbReference type="ARBA" id="ARBA00022960"/>
    </source>
</evidence>
<dbReference type="RefSeq" id="WP_062282610.1">
    <property type="nucleotide sequence ID" value="NZ_DF968181.1"/>
</dbReference>
<keyword evidence="5 6" id="KW-0961">Cell wall biogenesis/degradation</keyword>
<dbReference type="GO" id="GO:0016740">
    <property type="term" value="F:transferase activity"/>
    <property type="evidence" value="ECO:0007669"/>
    <property type="project" value="UniProtKB-KW"/>
</dbReference>
<dbReference type="STRING" id="1678840.ATC1_131417"/>
<dbReference type="PANTHER" id="PTHR30582:SF2">
    <property type="entry name" value="L,D-TRANSPEPTIDASE YCIB-RELATED"/>
    <property type="match status" value="1"/>
</dbReference>
<keyword evidence="4 6" id="KW-0573">Peptidoglycan synthesis</keyword>
<evidence type="ECO:0000256" key="6">
    <source>
        <dbReference type="PROSITE-ProRule" id="PRU01373"/>
    </source>
</evidence>
<sequence length="363" mass="40710">MNRRDFLKAAAISGGLLILPKKTLSFFDPFTQIDTFPEAEFLGRNCLGGIMNFRIRPSADAEINKSVYEDFIFPIYQQVVGEPPAGSYSATWFETPYGFVYSPGVQIVKNEPNLTPVTSLPDSSMGKGFWAEVTVPYSNIIFGKEPISPWYIAVKDLNPRVYYSQVFWIDEIKQGNDGLTYYRANELYGTYGDIAYVDSRAFRPITKEEVEPIHPDVQNKRIYANLTYQTLTCYENDVEVYFCRISSGAVYSNEGAVIDSYATPTGNHYPWRKVISIHMSGSLTGSGWDTPGVPWSVIFATGGASIHAVFWHNGFGTPRSHGCINCKPEDAKWIWRWVNPQVGLDPGDVHVEGQVGTLIEVKN</sequence>
<dbReference type="CDD" id="cd16913">
    <property type="entry name" value="YkuD_like"/>
    <property type="match status" value="1"/>
</dbReference>
<dbReference type="Proteomes" id="UP000053370">
    <property type="component" value="Unassembled WGS sequence"/>
</dbReference>
<dbReference type="InterPro" id="IPR005490">
    <property type="entry name" value="LD_TPept_cat_dom"/>
</dbReference>
<dbReference type="AlphaFoldDB" id="A0A0S7BW68"/>
<dbReference type="InterPro" id="IPR038063">
    <property type="entry name" value="Transpep_catalytic_dom"/>
</dbReference>
<dbReference type="PROSITE" id="PS52029">
    <property type="entry name" value="LD_TPASE"/>
    <property type="match status" value="1"/>
</dbReference>
<dbReference type="NCBIfam" id="TIGR01409">
    <property type="entry name" value="TAT_signal_seq"/>
    <property type="match status" value="1"/>
</dbReference>
<dbReference type="PANTHER" id="PTHR30582">
    <property type="entry name" value="L,D-TRANSPEPTIDASE"/>
    <property type="match status" value="1"/>
</dbReference>
<dbReference type="UniPathway" id="UPA00219"/>
<evidence type="ECO:0000259" key="7">
    <source>
        <dbReference type="PROSITE" id="PS52029"/>
    </source>
</evidence>
<evidence type="ECO:0000256" key="5">
    <source>
        <dbReference type="ARBA" id="ARBA00023316"/>
    </source>
</evidence>
<dbReference type="OrthoDB" id="160089at2"/>
<feature type="active site" description="Nucleophile" evidence="6">
    <location>
        <position position="323"/>
    </location>
</feature>
<evidence type="ECO:0000256" key="4">
    <source>
        <dbReference type="ARBA" id="ARBA00022984"/>
    </source>
</evidence>
<name>A0A0S7BW68_9CHLR</name>